<dbReference type="AlphaFoldDB" id="A0A2C6DPS9"/>
<reference evidence="3" key="1">
    <citation type="submission" date="2017-09" db="EMBL/GenBank/DDBJ databases">
        <title>FDA dAtabase for Regulatory Grade micrObial Sequences (FDA-ARGOS): Supporting development and validation of Infectious Disease Dx tests.</title>
        <authorList>
            <person name="Minogue T."/>
            <person name="Wolcott M."/>
            <person name="Wasieloski L."/>
            <person name="Aguilar W."/>
            <person name="Moore D."/>
            <person name="Tallon L."/>
            <person name="Sadzewicz L."/>
            <person name="Ott S."/>
            <person name="Zhao X."/>
            <person name="Nagaraj S."/>
            <person name="Vavikolanu K."/>
            <person name="Aluvathingal J."/>
            <person name="Nadendla S."/>
            <person name="Sichtig H."/>
        </authorList>
    </citation>
    <scope>NUCLEOTIDE SEQUENCE [LARGE SCALE GENOMIC DNA]</scope>
    <source>
        <strain evidence="3">FDAARGOS_387</strain>
    </source>
</reference>
<name>A0A2C6DPS9_9GAMM</name>
<gene>
    <name evidence="2" type="ORF">CRN84_16375</name>
</gene>
<evidence type="ECO:0000256" key="1">
    <source>
        <dbReference type="SAM" id="SignalP"/>
    </source>
</evidence>
<dbReference type="EMBL" id="PDDX01000001">
    <property type="protein sequence ID" value="PHI30801.1"/>
    <property type="molecule type" value="Genomic_DNA"/>
</dbReference>
<keyword evidence="1" id="KW-0732">Signal</keyword>
<dbReference type="Proteomes" id="UP000224974">
    <property type="component" value="Unassembled WGS sequence"/>
</dbReference>
<dbReference type="Gene3D" id="2.20.110.10">
    <property type="entry name" value="Histone H3 K4-specific methyltransferase SET7/9 N-terminal domain"/>
    <property type="match status" value="2"/>
</dbReference>
<proteinExistence type="predicted"/>
<dbReference type="SUPFAM" id="SSF82185">
    <property type="entry name" value="Histone H3 K4-specific methyltransferase SET7/9 N-terminal domain"/>
    <property type="match status" value="1"/>
</dbReference>
<protein>
    <submittedName>
        <fullName evidence="2">Toxin-antitoxin system YwqK family antitoxin</fullName>
    </submittedName>
</protein>
<dbReference type="InterPro" id="IPR011652">
    <property type="entry name" value="MORN_2"/>
</dbReference>
<feature type="chain" id="PRO_5013107063" evidence="1">
    <location>
        <begin position="22"/>
        <end position="214"/>
    </location>
</feature>
<keyword evidence="3" id="KW-1185">Reference proteome</keyword>
<sequence length="214" mass="24820">MRRLFISLSFLTISLTACTEASPYTIDEKATANASWKVNDVISQDMCLGDAYNAIESCDRQFLGITTQRLVLVQNFHSSGTKATDPYLINDAHKLPSDPDFKIYGTLISWYKNGQKAIETHFQEGQPQGLSLEWFETGQKRSEGRFENGQEQGSWIIWHKNGQKQEEGQYQNGRHQGLWTYWYNHGQKAMEGHYLNDQRQGVWRYWDKNGQRIK</sequence>
<dbReference type="OrthoDB" id="5861954at2"/>
<accession>A0A2C6DPS9</accession>
<feature type="signal peptide" evidence="1">
    <location>
        <begin position="1"/>
        <end position="21"/>
    </location>
</feature>
<evidence type="ECO:0000313" key="2">
    <source>
        <dbReference type="EMBL" id="PHI30801.1"/>
    </source>
</evidence>
<dbReference type="RefSeq" id="WP_051323260.1">
    <property type="nucleotide sequence ID" value="NZ_PDDX01000001.1"/>
</dbReference>
<dbReference type="Pfam" id="PF07661">
    <property type="entry name" value="MORN_2"/>
    <property type="match status" value="3"/>
</dbReference>
<organism evidence="2 3">
    <name type="scientific">Budvicia aquatica</name>
    <dbReference type="NCBI Taxonomy" id="82979"/>
    <lineage>
        <taxon>Bacteria</taxon>
        <taxon>Pseudomonadati</taxon>
        <taxon>Pseudomonadota</taxon>
        <taxon>Gammaproteobacteria</taxon>
        <taxon>Enterobacterales</taxon>
        <taxon>Budviciaceae</taxon>
        <taxon>Budvicia</taxon>
    </lineage>
</organism>
<dbReference type="PROSITE" id="PS51257">
    <property type="entry name" value="PROKAR_LIPOPROTEIN"/>
    <property type="match status" value="1"/>
</dbReference>
<dbReference type="STRING" id="1111728.GCA_000427805_01084"/>
<comment type="caution">
    <text evidence="2">The sequence shown here is derived from an EMBL/GenBank/DDBJ whole genome shotgun (WGS) entry which is preliminary data.</text>
</comment>
<evidence type="ECO:0000313" key="3">
    <source>
        <dbReference type="Proteomes" id="UP000224974"/>
    </source>
</evidence>